<dbReference type="AlphaFoldDB" id="A0AAV7W0K2"/>
<dbReference type="SUPFAM" id="SSF57756">
    <property type="entry name" value="Retrovirus zinc finger-like domains"/>
    <property type="match status" value="1"/>
</dbReference>
<dbReference type="EMBL" id="JANPWB010000002">
    <property type="protein sequence ID" value="KAJ1206138.1"/>
    <property type="molecule type" value="Genomic_DNA"/>
</dbReference>
<dbReference type="SUPFAM" id="SSF50630">
    <property type="entry name" value="Acid proteases"/>
    <property type="match status" value="1"/>
</dbReference>
<dbReference type="SMART" id="SM00343">
    <property type="entry name" value="ZnF_C2HC"/>
    <property type="match status" value="2"/>
</dbReference>
<keyword evidence="4" id="KW-1185">Reference proteome</keyword>
<evidence type="ECO:0000259" key="2">
    <source>
        <dbReference type="PROSITE" id="PS50158"/>
    </source>
</evidence>
<dbReference type="GO" id="GO:0003676">
    <property type="term" value="F:nucleic acid binding"/>
    <property type="evidence" value="ECO:0007669"/>
    <property type="project" value="InterPro"/>
</dbReference>
<organism evidence="3 4">
    <name type="scientific">Pleurodeles waltl</name>
    <name type="common">Iberian ribbed newt</name>
    <dbReference type="NCBI Taxonomy" id="8319"/>
    <lineage>
        <taxon>Eukaryota</taxon>
        <taxon>Metazoa</taxon>
        <taxon>Chordata</taxon>
        <taxon>Craniata</taxon>
        <taxon>Vertebrata</taxon>
        <taxon>Euteleostomi</taxon>
        <taxon>Amphibia</taxon>
        <taxon>Batrachia</taxon>
        <taxon>Caudata</taxon>
        <taxon>Salamandroidea</taxon>
        <taxon>Salamandridae</taxon>
        <taxon>Pleurodelinae</taxon>
        <taxon>Pleurodeles</taxon>
    </lineage>
</organism>
<protein>
    <recommendedName>
        <fullName evidence="2">CCHC-type domain-containing protein</fullName>
    </recommendedName>
</protein>
<dbReference type="InterPro" id="IPR001878">
    <property type="entry name" value="Znf_CCHC"/>
</dbReference>
<dbReference type="InterPro" id="IPR050951">
    <property type="entry name" value="Retrovirus_Pol_polyprotein"/>
</dbReference>
<accession>A0AAV7W0K2</accession>
<dbReference type="PANTHER" id="PTHR37984:SF9">
    <property type="entry name" value="INTEGRASE CATALYTIC DOMAIN-CONTAINING PROTEIN"/>
    <property type="match status" value="1"/>
</dbReference>
<gene>
    <name evidence="3" type="ORF">NDU88_001547</name>
</gene>
<dbReference type="GO" id="GO:0008270">
    <property type="term" value="F:zinc ion binding"/>
    <property type="evidence" value="ECO:0007669"/>
    <property type="project" value="UniProtKB-KW"/>
</dbReference>
<comment type="caution">
    <text evidence="3">The sequence shown here is derived from an EMBL/GenBank/DDBJ whole genome shotgun (WGS) entry which is preliminary data.</text>
</comment>
<name>A0AAV7W0K2_PLEWA</name>
<dbReference type="InterPro" id="IPR036875">
    <property type="entry name" value="Znf_CCHC_sf"/>
</dbReference>
<reference evidence="3" key="1">
    <citation type="journal article" date="2022" name="bioRxiv">
        <title>Sequencing and chromosome-scale assembly of the giantPleurodeles waltlgenome.</title>
        <authorList>
            <person name="Brown T."/>
            <person name="Elewa A."/>
            <person name="Iarovenko S."/>
            <person name="Subramanian E."/>
            <person name="Araus A.J."/>
            <person name="Petzold A."/>
            <person name="Susuki M."/>
            <person name="Suzuki K.-i.T."/>
            <person name="Hayashi T."/>
            <person name="Toyoda A."/>
            <person name="Oliveira C."/>
            <person name="Osipova E."/>
            <person name="Leigh N.D."/>
            <person name="Simon A."/>
            <person name="Yun M.H."/>
        </authorList>
    </citation>
    <scope>NUCLEOTIDE SEQUENCE</scope>
    <source>
        <strain evidence="3">20211129_DDA</strain>
        <tissue evidence="3">Liver</tissue>
    </source>
</reference>
<proteinExistence type="predicted"/>
<dbReference type="Proteomes" id="UP001066276">
    <property type="component" value="Chromosome 1_2"/>
</dbReference>
<keyword evidence="1" id="KW-0479">Metal-binding</keyword>
<dbReference type="InterPro" id="IPR021109">
    <property type="entry name" value="Peptidase_aspartic_dom_sf"/>
</dbReference>
<evidence type="ECO:0000313" key="3">
    <source>
        <dbReference type="EMBL" id="KAJ1206138.1"/>
    </source>
</evidence>
<dbReference type="Pfam" id="PF00098">
    <property type="entry name" value="zf-CCHC"/>
    <property type="match status" value="1"/>
</dbReference>
<dbReference type="PROSITE" id="PS50158">
    <property type="entry name" value="ZF_CCHC"/>
    <property type="match status" value="1"/>
</dbReference>
<keyword evidence="1" id="KW-0863">Zinc-finger</keyword>
<evidence type="ECO:0000313" key="4">
    <source>
        <dbReference type="Proteomes" id="UP001066276"/>
    </source>
</evidence>
<feature type="domain" description="CCHC-type" evidence="2">
    <location>
        <begin position="201"/>
        <end position="216"/>
    </location>
</feature>
<sequence>MHCLGCESLEVFETLPEPEDEGAELNEFELCIKKLDLHYLPKISTILERYHFGMREQGQNESIEEYITALRKLAATCKFGVTLEERIRDQFMLKCSSDKIRQELWSKDDPTLHEVITIAKGVEHTLACVGELEKNKYPSVNKIGLKSESQENNVLEVDGKKDELKLSQIQKSKFKDKKCFRCGNLGHFASYKKCPAIAAVCKLCGKRGHFAKCCRSQKELPSTSIKVVQDCILMVEDRVTEKKYPKDIVNLGGVMCEVLFDSGAWLTLMSNETFDKYLSHSVKLKNPDVVPGGYGGQAIELRGYFESKIEFKSNSIVGKIYVPVKGDSVISWPHQKDLEVILDPNNPTPVILKKDFKNDVSSILNRAEWYLKILLVRTVALQDKAIGFSILKCTPELFVAEGTYQSAQDRRWGAALPPPGSE</sequence>
<evidence type="ECO:0000256" key="1">
    <source>
        <dbReference type="PROSITE-ProRule" id="PRU00047"/>
    </source>
</evidence>
<keyword evidence="1" id="KW-0862">Zinc</keyword>
<dbReference type="Gene3D" id="4.10.60.10">
    <property type="entry name" value="Zinc finger, CCHC-type"/>
    <property type="match status" value="1"/>
</dbReference>
<dbReference type="PANTHER" id="PTHR37984">
    <property type="entry name" value="PROTEIN CBG26694"/>
    <property type="match status" value="1"/>
</dbReference>